<organism evidence="1">
    <name type="scientific">Anguilla anguilla</name>
    <name type="common">European freshwater eel</name>
    <name type="synonym">Muraena anguilla</name>
    <dbReference type="NCBI Taxonomy" id="7936"/>
    <lineage>
        <taxon>Eukaryota</taxon>
        <taxon>Metazoa</taxon>
        <taxon>Chordata</taxon>
        <taxon>Craniata</taxon>
        <taxon>Vertebrata</taxon>
        <taxon>Euteleostomi</taxon>
        <taxon>Actinopterygii</taxon>
        <taxon>Neopterygii</taxon>
        <taxon>Teleostei</taxon>
        <taxon>Anguilliformes</taxon>
        <taxon>Anguillidae</taxon>
        <taxon>Anguilla</taxon>
    </lineage>
</organism>
<protein>
    <submittedName>
        <fullName evidence="1">Uncharacterized protein</fullName>
    </submittedName>
</protein>
<reference evidence="1" key="2">
    <citation type="journal article" date="2015" name="Fish Shellfish Immunol.">
        <title>Early steps in the European eel (Anguilla anguilla)-Vibrio vulnificus interaction in the gills: Role of the RtxA13 toxin.</title>
        <authorList>
            <person name="Callol A."/>
            <person name="Pajuelo D."/>
            <person name="Ebbesson L."/>
            <person name="Teles M."/>
            <person name="MacKenzie S."/>
            <person name="Amaro C."/>
        </authorList>
    </citation>
    <scope>NUCLEOTIDE SEQUENCE</scope>
</reference>
<reference evidence="1" key="1">
    <citation type="submission" date="2014-11" db="EMBL/GenBank/DDBJ databases">
        <authorList>
            <person name="Amaro Gonzalez C."/>
        </authorList>
    </citation>
    <scope>NUCLEOTIDE SEQUENCE</scope>
</reference>
<proteinExistence type="predicted"/>
<name>A0A0E9QUB9_ANGAN</name>
<accession>A0A0E9QUB9</accession>
<sequence>MGGVWLHPGAHETSLEFVCMGELSFWNMGTSLGNSVCTIGHTWSC</sequence>
<dbReference type="EMBL" id="GBXM01088732">
    <property type="protein sequence ID" value="JAH19845.1"/>
    <property type="molecule type" value="Transcribed_RNA"/>
</dbReference>
<evidence type="ECO:0000313" key="1">
    <source>
        <dbReference type="EMBL" id="JAH19845.1"/>
    </source>
</evidence>
<dbReference type="AlphaFoldDB" id="A0A0E9QUB9"/>